<evidence type="ECO:0000256" key="1">
    <source>
        <dbReference type="SAM" id="MobiDB-lite"/>
    </source>
</evidence>
<evidence type="ECO:0000313" key="2">
    <source>
        <dbReference type="EMBL" id="OAQ26564.1"/>
    </source>
</evidence>
<dbReference type="EMBL" id="KV442065">
    <property type="protein sequence ID" value="OAQ26564.1"/>
    <property type="molecule type" value="Genomic_DNA"/>
</dbReference>
<gene>
    <name evidence="2" type="ORF">K457DRAFT_21944</name>
</gene>
<feature type="compositionally biased region" description="Basic residues" evidence="1">
    <location>
        <begin position="155"/>
        <end position="166"/>
    </location>
</feature>
<accession>A0A197JQF4</accession>
<reference evidence="2 3" key="1">
    <citation type="submission" date="2016-05" db="EMBL/GenBank/DDBJ databases">
        <title>Genome sequencing reveals origins of a unique bacterial endosymbiosis in the earliest lineages of terrestrial Fungi.</title>
        <authorList>
            <consortium name="DOE Joint Genome Institute"/>
            <person name="Uehling J."/>
            <person name="Gryganskyi A."/>
            <person name="Hameed K."/>
            <person name="Tschaplinski T."/>
            <person name="Misztal P."/>
            <person name="Wu S."/>
            <person name="Desiro A."/>
            <person name="Vande Pol N."/>
            <person name="Du Z.-Y."/>
            <person name="Zienkiewicz A."/>
            <person name="Zienkiewicz K."/>
            <person name="Morin E."/>
            <person name="Tisserant E."/>
            <person name="Splivallo R."/>
            <person name="Hainaut M."/>
            <person name="Henrissat B."/>
            <person name="Ohm R."/>
            <person name="Kuo A."/>
            <person name="Yan J."/>
            <person name="Lipzen A."/>
            <person name="Nolan M."/>
            <person name="Labutti K."/>
            <person name="Barry K."/>
            <person name="Goldstein A."/>
            <person name="Labbe J."/>
            <person name="Schadt C."/>
            <person name="Tuskan G."/>
            <person name="Grigoriev I."/>
            <person name="Martin F."/>
            <person name="Vilgalys R."/>
            <person name="Bonito G."/>
        </authorList>
    </citation>
    <scope>NUCLEOTIDE SEQUENCE [LARGE SCALE GENOMIC DNA]</scope>
    <source>
        <strain evidence="2 3">AG-77</strain>
    </source>
</reference>
<feature type="region of interest" description="Disordered" evidence="1">
    <location>
        <begin position="124"/>
        <end position="192"/>
    </location>
</feature>
<organism evidence="2 3">
    <name type="scientific">Linnemannia elongata AG-77</name>
    <dbReference type="NCBI Taxonomy" id="1314771"/>
    <lineage>
        <taxon>Eukaryota</taxon>
        <taxon>Fungi</taxon>
        <taxon>Fungi incertae sedis</taxon>
        <taxon>Mucoromycota</taxon>
        <taxon>Mortierellomycotina</taxon>
        <taxon>Mortierellomycetes</taxon>
        <taxon>Mortierellales</taxon>
        <taxon>Mortierellaceae</taxon>
        <taxon>Linnemannia</taxon>
    </lineage>
</organism>
<protein>
    <submittedName>
        <fullName evidence="2">Uncharacterized protein</fullName>
    </submittedName>
</protein>
<name>A0A197JQF4_9FUNG</name>
<keyword evidence="3" id="KW-1185">Reference proteome</keyword>
<feature type="compositionally biased region" description="Polar residues" evidence="1">
    <location>
        <begin position="183"/>
        <end position="192"/>
    </location>
</feature>
<feature type="region of interest" description="Disordered" evidence="1">
    <location>
        <begin position="20"/>
        <end position="46"/>
    </location>
</feature>
<sequence length="192" mass="21736">MPTPISNRSYLTIAQSVRRLRPTHMLSSPEQGKGTLDSPGQQEHSPIILSMDPSAIPVQLFPPQQQQQGHQGRYTTPGLHFRTPAQHNTTYARPLVPNKTTTTTADFDTEYPFRIFARFRSQQGQFRRGCDRVRPDNAPFESNISNRQQQDHQHSTHPRGSNRNRHATFANISVAAAAPYPPTSTRSQLEQR</sequence>
<dbReference type="Proteomes" id="UP000078512">
    <property type="component" value="Unassembled WGS sequence"/>
</dbReference>
<dbReference type="AlphaFoldDB" id="A0A197JQF4"/>
<proteinExistence type="predicted"/>
<evidence type="ECO:0000313" key="3">
    <source>
        <dbReference type="Proteomes" id="UP000078512"/>
    </source>
</evidence>